<dbReference type="Pfam" id="PF13378">
    <property type="entry name" value="MR_MLE_C"/>
    <property type="match status" value="1"/>
</dbReference>
<protein>
    <recommendedName>
        <fullName evidence="7">Dipeptide epimerase</fullName>
        <ecNumber evidence="7">5.1.1.-</ecNumber>
    </recommendedName>
</protein>
<organism evidence="10 11">
    <name type="scientific">Rhodopirellula baltica (strain DSM 10527 / NCIMB 13988 / SH1)</name>
    <dbReference type="NCBI Taxonomy" id="243090"/>
    <lineage>
        <taxon>Bacteria</taxon>
        <taxon>Pseudomonadati</taxon>
        <taxon>Planctomycetota</taxon>
        <taxon>Planctomycetia</taxon>
        <taxon>Pirellulales</taxon>
        <taxon>Pirellulaceae</taxon>
        <taxon>Rhodopirellula</taxon>
    </lineage>
</organism>
<dbReference type="EC" id="5.1.1.-" evidence="7"/>
<evidence type="ECO:0000256" key="1">
    <source>
        <dbReference type="ARBA" id="ARBA00008031"/>
    </source>
</evidence>
<dbReference type="Pfam" id="PF02746">
    <property type="entry name" value="MR_MLE_N"/>
    <property type="match status" value="1"/>
</dbReference>
<dbReference type="HOGENOM" id="CLU_030273_4_3_0"/>
<evidence type="ECO:0000256" key="3">
    <source>
        <dbReference type="ARBA" id="ARBA00022842"/>
    </source>
</evidence>
<feature type="binding site" evidence="6">
    <location>
        <position position="276"/>
    </location>
    <ligand>
        <name>Mg(2+)</name>
        <dbReference type="ChEBI" id="CHEBI:18420"/>
    </ligand>
</feature>
<keyword evidence="11" id="KW-1185">Reference proteome</keyword>
<dbReference type="PROSITE" id="PS51318">
    <property type="entry name" value="TAT"/>
    <property type="match status" value="1"/>
</dbReference>
<dbReference type="GO" id="GO:0046872">
    <property type="term" value="F:metal ion binding"/>
    <property type="evidence" value="ECO:0007669"/>
    <property type="project" value="UniProtKB-KW"/>
</dbReference>
<dbReference type="InterPro" id="IPR034603">
    <property type="entry name" value="Dipeptide_epimerase"/>
</dbReference>
<dbReference type="SFLD" id="SFLDG00180">
    <property type="entry name" value="muconate_cycloisomerase"/>
    <property type="match status" value="1"/>
</dbReference>
<dbReference type="GO" id="GO:0016854">
    <property type="term" value="F:racemase and epimerase activity"/>
    <property type="evidence" value="ECO:0000318"/>
    <property type="project" value="GO_Central"/>
</dbReference>
<dbReference type="PANTHER" id="PTHR48080:SF3">
    <property type="entry name" value="ENOLASE SUPERFAMILY MEMBER DDB_G0284701"/>
    <property type="match status" value="1"/>
</dbReference>
<dbReference type="InParanoid" id="Q7UJR2"/>
<dbReference type="InterPro" id="IPR034593">
    <property type="entry name" value="DgoD-like"/>
</dbReference>
<dbReference type="InterPro" id="IPR013341">
    <property type="entry name" value="Mandelate_racemase_N_dom"/>
</dbReference>
<keyword evidence="4 7" id="KW-0413">Isomerase</keyword>
<comment type="cofactor">
    <cofactor evidence="6 7">
        <name>Mg(2+)</name>
        <dbReference type="ChEBI" id="CHEBI:18420"/>
    </cofactor>
    <text evidence="6 7">Binds 1 Mg(2+) ion per subunit.</text>
</comment>
<dbReference type="InterPro" id="IPR013342">
    <property type="entry name" value="Mandelate_racemase_C"/>
</dbReference>
<dbReference type="InterPro" id="IPR029017">
    <property type="entry name" value="Enolase-like_N"/>
</dbReference>
<gene>
    <name evidence="10" type="ordered locus">RB11118</name>
</gene>
<comment type="similarity">
    <text evidence="1 7">Belongs to the mandelate racemase/muconate lactonizing enzyme family.</text>
</comment>
<evidence type="ECO:0000259" key="9">
    <source>
        <dbReference type="SMART" id="SM00922"/>
    </source>
</evidence>
<feature type="binding site" evidence="6">
    <location>
        <position position="251"/>
    </location>
    <ligand>
        <name>Mg(2+)</name>
        <dbReference type="ChEBI" id="CHEBI:18420"/>
    </ligand>
</feature>
<dbReference type="KEGG" id="rba:RB11118"/>
<evidence type="ECO:0000256" key="5">
    <source>
        <dbReference type="PIRSR" id="PIRSR634603-1"/>
    </source>
</evidence>
<dbReference type="eggNOG" id="COG4948">
    <property type="taxonomic scope" value="Bacteria"/>
</dbReference>
<feature type="chain" id="PRO_5004294151" description="Dipeptide epimerase" evidence="8">
    <location>
        <begin position="28"/>
        <end position="385"/>
    </location>
</feature>
<dbReference type="RefSeq" id="WP_011123092.1">
    <property type="nucleotide sequence ID" value="NC_005027.1"/>
</dbReference>
<feature type="signal peptide" evidence="8">
    <location>
        <begin position="1"/>
        <end position="27"/>
    </location>
</feature>
<evidence type="ECO:0000313" key="10">
    <source>
        <dbReference type="EMBL" id="CAD77170.1"/>
    </source>
</evidence>
<dbReference type="Gene3D" id="3.20.20.120">
    <property type="entry name" value="Enolase-like C-terminal domain"/>
    <property type="match status" value="1"/>
</dbReference>
<dbReference type="InterPro" id="IPR006311">
    <property type="entry name" value="TAT_signal"/>
</dbReference>
<dbReference type="PANTHER" id="PTHR48080">
    <property type="entry name" value="D-GALACTONATE DEHYDRATASE-RELATED"/>
    <property type="match status" value="1"/>
</dbReference>
<dbReference type="InterPro" id="IPR036849">
    <property type="entry name" value="Enolase-like_C_sf"/>
</dbReference>
<dbReference type="GO" id="GO:0016855">
    <property type="term" value="F:racemase and epimerase activity, acting on amino acids and derivatives"/>
    <property type="evidence" value="ECO:0007669"/>
    <property type="project" value="UniProtKB-UniRule"/>
</dbReference>
<dbReference type="FunCoup" id="Q7UJR2">
    <property type="interactions" value="46"/>
</dbReference>
<dbReference type="EnsemblBacteria" id="CAD77170">
    <property type="protein sequence ID" value="CAD77170"/>
    <property type="gene ID" value="RB11118"/>
</dbReference>
<dbReference type="PATRIC" id="fig|243090.15.peg.5376"/>
<feature type="domain" description="Mandelate racemase/muconate lactonizing enzyme C-terminal" evidence="9">
    <location>
        <begin position="181"/>
        <end position="272"/>
    </location>
</feature>
<dbReference type="GO" id="GO:0006518">
    <property type="term" value="P:peptide metabolic process"/>
    <property type="evidence" value="ECO:0000318"/>
    <property type="project" value="GO_Central"/>
</dbReference>
<feature type="binding site" evidence="6">
    <location>
        <position position="224"/>
    </location>
    <ligand>
        <name>Mg(2+)</name>
        <dbReference type="ChEBI" id="CHEBI:18420"/>
    </ligand>
</feature>
<evidence type="ECO:0000256" key="4">
    <source>
        <dbReference type="ARBA" id="ARBA00023235"/>
    </source>
</evidence>
<feature type="active site" description="Proton acceptor; specific for (S)-substrate epimerization" evidence="5">
    <location>
        <position position="298"/>
    </location>
</feature>
<dbReference type="EMBL" id="BX294152">
    <property type="protein sequence ID" value="CAD77170.1"/>
    <property type="molecule type" value="Genomic_DNA"/>
</dbReference>
<dbReference type="SFLD" id="SFLDS00001">
    <property type="entry name" value="Enolase"/>
    <property type="match status" value="1"/>
</dbReference>
<name>Q7UJR2_RHOBA</name>
<evidence type="ECO:0000256" key="7">
    <source>
        <dbReference type="RuleBase" id="RU366006"/>
    </source>
</evidence>
<dbReference type="CDD" id="cd03319">
    <property type="entry name" value="L-Ala-DL-Glu_epimerase"/>
    <property type="match status" value="1"/>
</dbReference>
<proteinExistence type="inferred from homology"/>
<dbReference type="InterPro" id="IPR029065">
    <property type="entry name" value="Enolase_C-like"/>
</dbReference>
<evidence type="ECO:0000313" key="11">
    <source>
        <dbReference type="Proteomes" id="UP000001025"/>
    </source>
</evidence>
<keyword evidence="2 6" id="KW-0479">Metal-binding</keyword>
<evidence type="ECO:0000256" key="2">
    <source>
        <dbReference type="ARBA" id="ARBA00022723"/>
    </source>
</evidence>
<dbReference type="Gene3D" id="3.30.390.10">
    <property type="entry name" value="Enolase-like, N-terminal domain"/>
    <property type="match status" value="1"/>
</dbReference>
<dbReference type="AlphaFoldDB" id="Q7UJR2"/>
<evidence type="ECO:0000256" key="8">
    <source>
        <dbReference type="SAM" id="SignalP"/>
    </source>
</evidence>
<evidence type="ECO:0000256" key="6">
    <source>
        <dbReference type="PIRSR" id="PIRSR634603-3"/>
    </source>
</evidence>
<dbReference type="SMART" id="SM00922">
    <property type="entry name" value="MR_MLE"/>
    <property type="match status" value="1"/>
</dbReference>
<accession>Q7UJR2</accession>
<reference evidence="10 11" key="1">
    <citation type="journal article" date="2003" name="Proc. Natl. Acad. Sci. U.S.A.">
        <title>Complete genome sequence of the marine planctomycete Pirellula sp. strain 1.</title>
        <authorList>
            <person name="Gloeckner F.O."/>
            <person name="Kube M."/>
            <person name="Bauer M."/>
            <person name="Teeling H."/>
            <person name="Lombardot T."/>
            <person name="Ludwig W."/>
            <person name="Gade D."/>
            <person name="Beck A."/>
            <person name="Borzym K."/>
            <person name="Heitmann K."/>
            <person name="Rabus R."/>
            <person name="Schlesner H."/>
            <person name="Amann R."/>
            <person name="Reinhardt R."/>
        </authorList>
    </citation>
    <scope>NUCLEOTIDE SEQUENCE [LARGE SCALE GENOMIC DNA]</scope>
    <source>
        <strain evidence="11">DSM 10527 / NCIMB 13988 / SH1</strain>
    </source>
</reference>
<dbReference type="Proteomes" id="UP000001025">
    <property type="component" value="Chromosome"/>
</dbReference>
<dbReference type="OrthoDB" id="9775391at2"/>
<dbReference type="STRING" id="243090.RB11118"/>
<keyword evidence="8" id="KW-0732">Signal</keyword>
<feature type="active site" description="Proton acceptor; specific for (R)-substrate epimerization" evidence="5">
    <location>
        <position position="200"/>
    </location>
</feature>
<dbReference type="SUPFAM" id="SSF54826">
    <property type="entry name" value="Enolase N-terminal domain-like"/>
    <property type="match status" value="1"/>
</dbReference>
<sequence>MNRGRRVLLKGLGAGALATALPTTMGAAQDASTAPHSTTDLIRNGKMKLSFRPYELQLKHTFTVAGNSRDTTPVVLTEIQYEGLTGYGEASLPPYLGESQQSVMQFLSKVKLESFDDPFLLDEILAYVDSIEEGNRAAKACVDIALHDLMGKLVNQPLHRLWGINPANTPVTSFTIGIDTPEVVKMKTEEAARFKVLKVKLGGGNDREMIETVRSVTDVPIYVDVNQGWTDKQQALDMTHWLAEQGVEFVEQPLPKTAVEDLAWLTSKSPLPIIADEAFQRLGDVADFQGVYSGINIKLMKSTGLREAQKMITVARALDMKVMIGCMTETSCAVSAAAQLSPLVDWADLDGNLLISNDLYEGVKVIDGKLTLNNLPGIGIRKRTA</sequence>
<dbReference type="SUPFAM" id="SSF51604">
    <property type="entry name" value="Enolase C-terminal domain-like"/>
    <property type="match status" value="1"/>
</dbReference>
<keyword evidence="3 6" id="KW-0460">Magnesium</keyword>